<keyword evidence="9" id="KW-0175">Coiled coil</keyword>
<evidence type="ECO:0000256" key="5">
    <source>
        <dbReference type="ARBA" id="ARBA00022777"/>
    </source>
</evidence>
<evidence type="ECO:0000256" key="6">
    <source>
        <dbReference type="ARBA" id="ARBA00023012"/>
    </source>
</evidence>
<evidence type="ECO:0000256" key="3">
    <source>
        <dbReference type="ARBA" id="ARBA00012438"/>
    </source>
</evidence>
<evidence type="ECO:0000256" key="2">
    <source>
        <dbReference type="ARBA" id="ARBA00006402"/>
    </source>
</evidence>
<keyword evidence="6" id="KW-0902">Two-component regulatory system</keyword>
<feature type="domain" description="Response regulatory" evidence="11">
    <location>
        <begin position="613"/>
        <end position="731"/>
    </location>
</feature>
<dbReference type="CDD" id="cd17580">
    <property type="entry name" value="REC_2_DhkD-like"/>
    <property type="match status" value="1"/>
</dbReference>
<dbReference type="InterPro" id="IPR036890">
    <property type="entry name" value="HATPase_C_sf"/>
</dbReference>
<dbReference type="InterPro" id="IPR004358">
    <property type="entry name" value="Sig_transdc_His_kin-like_C"/>
</dbReference>
<dbReference type="PROSITE" id="PS50109">
    <property type="entry name" value="HIS_KIN"/>
    <property type="match status" value="1"/>
</dbReference>
<dbReference type="Gene3D" id="3.30.450.20">
    <property type="entry name" value="PAS domain"/>
    <property type="match status" value="2"/>
</dbReference>
<evidence type="ECO:0000313" key="15">
    <source>
        <dbReference type="Proteomes" id="UP000629098"/>
    </source>
</evidence>
<dbReference type="InterPro" id="IPR003594">
    <property type="entry name" value="HATPase_dom"/>
</dbReference>
<dbReference type="SUPFAM" id="SSF47384">
    <property type="entry name" value="Homodimeric domain of signal transducing histidine kinase"/>
    <property type="match status" value="1"/>
</dbReference>
<dbReference type="GO" id="GO:0006355">
    <property type="term" value="P:regulation of DNA-templated transcription"/>
    <property type="evidence" value="ECO:0007669"/>
    <property type="project" value="InterPro"/>
</dbReference>
<comment type="caution">
    <text evidence="14">The sequence shown here is derived from an EMBL/GenBank/DDBJ whole genome shotgun (WGS) entry which is preliminary data.</text>
</comment>
<dbReference type="InterPro" id="IPR003661">
    <property type="entry name" value="HisK_dim/P_dom"/>
</dbReference>
<evidence type="ECO:0000256" key="8">
    <source>
        <dbReference type="PROSITE-ProRule" id="PRU00169"/>
    </source>
</evidence>
<keyword evidence="4 8" id="KW-0597">Phosphoprotein</keyword>
<evidence type="ECO:0000256" key="1">
    <source>
        <dbReference type="ARBA" id="ARBA00000085"/>
    </source>
</evidence>
<organism evidence="14 15">
    <name type="scientific">Iningainema tapete BLCC-T55</name>
    <dbReference type="NCBI Taxonomy" id="2748662"/>
    <lineage>
        <taxon>Bacteria</taxon>
        <taxon>Bacillati</taxon>
        <taxon>Cyanobacteriota</taxon>
        <taxon>Cyanophyceae</taxon>
        <taxon>Nostocales</taxon>
        <taxon>Scytonemataceae</taxon>
        <taxon>Iningainema tapete</taxon>
    </lineage>
</organism>
<evidence type="ECO:0000259" key="11">
    <source>
        <dbReference type="PROSITE" id="PS50110"/>
    </source>
</evidence>
<dbReference type="InterPro" id="IPR000014">
    <property type="entry name" value="PAS"/>
</dbReference>
<comment type="catalytic activity">
    <reaction evidence="1">
        <text>ATP + protein L-histidine = ADP + protein N-phospho-L-histidine.</text>
        <dbReference type="EC" id="2.7.13.3"/>
    </reaction>
</comment>
<evidence type="ECO:0000256" key="7">
    <source>
        <dbReference type="ARBA" id="ARBA00074306"/>
    </source>
</evidence>
<evidence type="ECO:0000259" key="12">
    <source>
        <dbReference type="PROSITE" id="PS50112"/>
    </source>
</evidence>
<dbReference type="Gene3D" id="1.10.287.130">
    <property type="match status" value="1"/>
</dbReference>
<dbReference type="InterPro" id="IPR036097">
    <property type="entry name" value="HisK_dim/P_sf"/>
</dbReference>
<feature type="domain" description="PAS" evidence="12">
    <location>
        <begin position="73"/>
        <end position="143"/>
    </location>
</feature>
<dbReference type="FunFam" id="3.30.565.10:FF:000010">
    <property type="entry name" value="Sensor histidine kinase RcsC"/>
    <property type="match status" value="1"/>
</dbReference>
<accession>A0A8J6XPU8</accession>
<dbReference type="PRINTS" id="PR00344">
    <property type="entry name" value="BCTRLSENSOR"/>
</dbReference>
<feature type="domain" description="PAC" evidence="13">
    <location>
        <begin position="276"/>
        <end position="330"/>
    </location>
</feature>
<dbReference type="RefSeq" id="WP_190833132.1">
    <property type="nucleotide sequence ID" value="NZ_CAWPPI010000075.1"/>
</dbReference>
<dbReference type="SMART" id="SM00086">
    <property type="entry name" value="PAC"/>
    <property type="match status" value="2"/>
</dbReference>
<dbReference type="PROSITE" id="PS50110">
    <property type="entry name" value="RESPONSE_REGULATORY"/>
    <property type="match status" value="1"/>
</dbReference>
<feature type="modified residue" description="4-aspartylphosphate" evidence="8">
    <location>
        <position position="662"/>
    </location>
</feature>
<protein>
    <recommendedName>
        <fullName evidence="7">Circadian input-output histidine kinase CikA</fullName>
        <ecNumber evidence="3">2.7.13.3</ecNumber>
    </recommendedName>
</protein>
<dbReference type="CDD" id="cd16922">
    <property type="entry name" value="HATPase_EvgS-ArcB-TorS-like"/>
    <property type="match status" value="1"/>
</dbReference>
<dbReference type="SMART" id="SM00091">
    <property type="entry name" value="PAS"/>
    <property type="match status" value="2"/>
</dbReference>
<dbReference type="InterPro" id="IPR005467">
    <property type="entry name" value="His_kinase_dom"/>
</dbReference>
<dbReference type="InterPro" id="IPR000700">
    <property type="entry name" value="PAS-assoc_C"/>
</dbReference>
<dbReference type="Pfam" id="PF02518">
    <property type="entry name" value="HATPase_c"/>
    <property type="match status" value="1"/>
</dbReference>
<dbReference type="SUPFAM" id="SSF52172">
    <property type="entry name" value="CheY-like"/>
    <property type="match status" value="1"/>
</dbReference>
<dbReference type="PANTHER" id="PTHR43547:SF2">
    <property type="entry name" value="HYBRID SIGNAL TRANSDUCTION HISTIDINE KINASE C"/>
    <property type="match status" value="1"/>
</dbReference>
<dbReference type="SMART" id="SM00387">
    <property type="entry name" value="HATPase_c"/>
    <property type="match status" value="1"/>
</dbReference>
<dbReference type="SUPFAM" id="SSF55874">
    <property type="entry name" value="ATPase domain of HSP90 chaperone/DNA topoisomerase II/histidine kinase"/>
    <property type="match status" value="1"/>
</dbReference>
<dbReference type="EC" id="2.7.13.3" evidence="3"/>
<dbReference type="PROSITE" id="PS50112">
    <property type="entry name" value="PAS"/>
    <property type="match status" value="2"/>
</dbReference>
<dbReference type="Pfam" id="PF00072">
    <property type="entry name" value="Response_reg"/>
    <property type="match status" value="1"/>
</dbReference>
<keyword evidence="15" id="KW-1185">Reference proteome</keyword>
<evidence type="ECO:0000259" key="13">
    <source>
        <dbReference type="PROSITE" id="PS50113"/>
    </source>
</evidence>
<dbReference type="Pfam" id="PF00512">
    <property type="entry name" value="HisKA"/>
    <property type="match status" value="1"/>
</dbReference>
<feature type="domain" description="PAC" evidence="13">
    <location>
        <begin position="146"/>
        <end position="202"/>
    </location>
</feature>
<reference evidence="14" key="1">
    <citation type="submission" date="2020-09" db="EMBL/GenBank/DDBJ databases">
        <title>Iningainema tapete sp. nov. (Scytonemataceae, Cyanobacteria) from greenhouses in central Florida (USA) produces two types of nodularin with biosynthetic potential for microcystin-LR and anabaenopeptins.</title>
        <authorList>
            <person name="Berthold D.E."/>
            <person name="Lefler F.W."/>
            <person name="Huang I.-S."/>
            <person name="Abdulla H."/>
            <person name="Zimba P.V."/>
            <person name="Laughinghouse H.D. IV."/>
        </authorList>
    </citation>
    <scope>NUCLEOTIDE SEQUENCE</scope>
    <source>
        <strain evidence="14">BLCCT55</strain>
    </source>
</reference>
<evidence type="ECO:0000256" key="9">
    <source>
        <dbReference type="SAM" id="Coils"/>
    </source>
</evidence>
<feature type="coiled-coil region" evidence="9">
    <location>
        <begin position="35"/>
        <end position="80"/>
    </location>
</feature>
<feature type="domain" description="PAS" evidence="12">
    <location>
        <begin position="222"/>
        <end position="251"/>
    </location>
</feature>
<dbReference type="CDD" id="cd00082">
    <property type="entry name" value="HisKA"/>
    <property type="match status" value="1"/>
</dbReference>
<dbReference type="Gene3D" id="3.30.565.10">
    <property type="entry name" value="Histidine kinase-like ATPase, C-terminal domain"/>
    <property type="match status" value="1"/>
</dbReference>
<evidence type="ECO:0000259" key="10">
    <source>
        <dbReference type="PROSITE" id="PS50109"/>
    </source>
</evidence>
<dbReference type="InterPro" id="IPR011006">
    <property type="entry name" value="CheY-like_superfamily"/>
</dbReference>
<dbReference type="InterPro" id="IPR001610">
    <property type="entry name" value="PAC"/>
</dbReference>
<dbReference type="PANTHER" id="PTHR43547">
    <property type="entry name" value="TWO-COMPONENT HISTIDINE KINASE"/>
    <property type="match status" value="1"/>
</dbReference>
<dbReference type="AlphaFoldDB" id="A0A8J6XPU8"/>
<dbReference type="NCBIfam" id="TIGR00229">
    <property type="entry name" value="sensory_box"/>
    <property type="match status" value="2"/>
</dbReference>
<feature type="coiled-coil region" evidence="9">
    <location>
        <begin position="314"/>
        <end position="342"/>
    </location>
</feature>
<name>A0A8J6XPU8_9CYAN</name>
<dbReference type="InterPro" id="IPR013767">
    <property type="entry name" value="PAS_fold"/>
</dbReference>
<proteinExistence type="inferred from homology"/>
<dbReference type="Proteomes" id="UP000629098">
    <property type="component" value="Unassembled WGS sequence"/>
</dbReference>
<dbReference type="GO" id="GO:0000155">
    <property type="term" value="F:phosphorelay sensor kinase activity"/>
    <property type="evidence" value="ECO:0007669"/>
    <property type="project" value="InterPro"/>
</dbReference>
<keyword evidence="5" id="KW-0418">Kinase</keyword>
<comment type="similarity">
    <text evidence="2">In the N-terminal section; belongs to the phytochrome family.</text>
</comment>
<dbReference type="EMBL" id="JACXAE010000075">
    <property type="protein sequence ID" value="MBD2775131.1"/>
    <property type="molecule type" value="Genomic_DNA"/>
</dbReference>
<dbReference type="PROSITE" id="PS50113">
    <property type="entry name" value="PAC"/>
    <property type="match status" value="2"/>
</dbReference>
<feature type="domain" description="Histidine kinase" evidence="10">
    <location>
        <begin position="354"/>
        <end position="572"/>
    </location>
</feature>
<dbReference type="CDD" id="cd00130">
    <property type="entry name" value="PAS"/>
    <property type="match status" value="2"/>
</dbReference>
<dbReference type="Pfam" id="PF00989">
    <property type="entry name" value="PAS"/>
    <property type="match status" value="1"/>
</dbReference>
<gene>
    <name evidence="14" type="ORF">ICL16_24460</name>
</gene>
<dbReference type="SUPFAM" id="SSF55785">
    <property type="entry name" value="PYP-like sensor domain (PAS domain)"/>
    <property type="match status" value="2"/>
</dbReference>
<dbReference type="Pfam" id="PF13426">
    <property type="entry name" value="PAS_9"/>
    <property type="match status" value="1"/>
</dbReference>
<sequence length="737" mass="82420">MKEDKFFQQLKILYERVSALQKDTSAVPLEHELWLPKALEDLNTAFEELQVAEEELRAQNEALATARETVEAERQRYQDLFEFAPDGYLVTDAVGKILEANSVAAKMLNIKQKLLVGKPLVNFVAPCERQAFRSKLNQMNQVNWVQDWEVRLIPRAPKGRVGSLEGSMTVSAIRNQEGELVALRWLLRDVTERKQVLERLRLLESVVLNINEAIVITETEPLDEPGPRIVYVNEAFTRMSGYSEQEVLGKTPRFMQGAKTERAVLDRMREALEKFEPVVVEIINYHKNGSEYWLELSLVPLMDETGCYTHWVSVQRDISERKRAEEDRAQLLTEQAARASAEAANRTKDEFLAIVSHELRSPLNAILGWARLLNSRKFDEAKTNKALETIERNALAQTQIIEDLLDISRIIRGQVRLCARPTNLVQVIEAAIDTVHPTADTKRIQVLSELDPEVGLVWGDSERLKQIVWNLLSNAIKFTPFGGRVEVWLTIVNSHAQIKVKDTGIGISPDFLPYVFDRFRQAESTTTRAHGGLGLGLAIVRNLVELHGGTIQVESLGVGQGATFIVQLPLLEVSGGKGFPLGLGAVGEQGSREEENSTQDISPGHQPRLDGLRVLIVDDEIDTREFLVTALEQYGSQVTATASVSEAFGLLERLKPDVLLSDIGMPVEDGYALIRRIRSLPKEQGGQIPAAALTAYAREEDRLLALRAGFQMHVPKPIEPMQLVVVVAKLAGRIANN</sequence>
<dbReference type="InterPro" id="IPR035965">
    <property type="entry name" value="PAS-like_dom_sf"/>
</dbReference>
<evidence type="ECO:0000313" key="14">
    <source>
        <dbReference type="EMBL" id="MBD2775131.1"/>
    </source>
</evidence>
<dbReference type="SMART" id="SM00448">
    <property type="entry name" value="REC"/>
    <property type="match status" value="1"/>
</dbReference>
<dbReference type="Gene3D" id="3.40.50.2300">
    <property type="match status" value="1"/>
</dbReference>
<keyword evidence="5" id="KW-0808">Transferase</keyword>
<dbReference type="SMART" id="SM00388">
    <property type="entry name" value="HisKA"/>
    <property type="match status" value="1"/>
</dbReference>
<evidence type="ECO:0000256" key="4">
    <source>
        <dbReference type="ARBA" id="ARBA00022553"/>
    </source>
</evidence>
<dbReference type="InterPro" id="IPR001789">
    <property type="entry name" value="Sig_transdc_resp-reg_receiver"/>
</dbReference>